<keyword evidence="2" id="KW-1185">Reference proteome</keyword>
<dbReference type="PANTHER" id="PTHR36849:SF1">
    <property type="entry name" value="CYTOPLASMIC PROTEIN"/>
    <property type="match status" value="1"/>
</dbReference>
<dbReference type="Pfam" id="PF22752">
    <property type="entry name" value="DUF488-N3i"/>
    <property type="match status" value="1"/>
</dbReference>
<dbReference type="EMBL" id="CP054580">
    <property type="protein sequence ID" value="QKS23372.1"/>
    <property type="molecule type" value="Genomic_DNA"/>
</dbReference>
<reference evidence="1 2" key="1">
    <citation type="submission" date="2019-12" db="EMBL/GenBank/DDBJ databases">
        <title>Genome sequencing and assembly of endphytes of Porphyra tenera.</title>
        <authorList>
            <person name="Park J.M."/>
            <person name="Shin R."/>
            <person name="Jo S.H."/>
        </authorList>
    </citation>
    <scope>NUCLEOTIDE SEQUENCE [LARGE SCALE GENOMIC DNA]</scope>
    <source>
        <strain evidence="1 2">GPM3</strain>
    </source>
</reference>
<dbReference type="InterPro" id="IPR052552">
    <property type="entry name" value="YeaO-like"/>
</dbReference>
<dbReference type="Proteomes" id="UP000509761">
    <property type="component" value="Chromosome"/>
</dbReference>
<dbReference type="PANTHER" id="PTHR36849">
    <property type="entry name" value="CYTOPLASMIC PROTEIN-RELATED"/>
    <property type="match status" value="1"/>
</dbReference>
<gene>
    <name evidence="1" type="ORF">FX987_01127</name>
</gene>
<organism evidence="1 2">
    <name type="scientific">Vreelandella titanicae</name>
    <dbReference type="NCBI Taxonomy" id="664683"/>
    <lineage>
        <taxon>Bacteria</taxon>
        <taxon>Pseudomonadati</taxon>
        <taxon>Pseudomonadota</taxon>
        <taxon>Gammaproteobacteria</taxon>
        <taxon>Oceanospirillales</taxon>
        <taxon>Halomonadaceae</taxon>
        <taxon>Vreelandella</taxon>
    </lineage>
</organism>
<sequence>MRALAEVHKTMSYEVMLKRIYAPIEDHDGTRVLVDRLCPSGLSPSFLALNEWYPEIAPASQLCRQYRQQKISQSLFLERYRRELKACPDKLLPLMRFARAGRVTLLTAAREIEDSHLPVIKELALSALEGEDASDREFCSSPCLAHTLPTSQR</sequence>
<evidence type="ECO:0000313" key="2">
    <source>
        <dbReference type="Proteomes" id="UP000509761"/>
    </source>
</evidence>
<name>A0AAP9NJT7_9GAMM</name>
<proteinExistence type="predicted"/>
<dbReference type="AlphaFoldDB" id="A0AAP9NJT7"/>
<evidence type="ECO:0000313" key="1">
    <source>
        <dbReference type="EMBL" id="QKS23372.1"/>
    </source>
</evidence>
<protein>
    <submittedName>
        <fullName evidence="1">Uncharacterized protein</fullName>
    </submittedName>
</protein>
<accession>A0AAP9NJT7</accession>